<feature type="transmembrane region" description="Helical" evidence="1">
    <location>
        <begin position="273"/>
        <end position="296"/>
    </location>
</feature>
<comment type="caution">
    <text evidence="2">The sequence shown here is derived from an EMBL/GenBank/DDBJ whole genome shotgun (WGS) entry which is preliminary data.</text>
</comment>
<evidence type="ECO:0000313" key="3">
    <source>
        <dbReference type="Proteomes" id="UP000624041"/>
    </source>
</evidence>
<dbReference type="GO" id="GO:0005886">
    <property type="term" value="C:plasma membrane"/>
    <property type="evidence" value="ECO:0007669"/>
    <property type="project" value="TreeGrafter"/>
</dbReference>
<gene>
    <name evidence="2" type="ORF">GCM10007971_37350</name>
</gene>
<dbReference type="PANTHER" id="PTHR30354">
    <property type="entry name" value="GNT FAMILY GLUCONATE TRANSPORTER"/>
    <property type="match status" value="1"/>
</dbReference>
<dbReference type="InterPro" id="IPR003474">
    <property type="entry name" value="Glcn_transporter"/>
</dbReference>
<reference evidence="2" key="1">
    <citation type="journal article" date="2014" name="Int. J. Syst. Evol. Microbiol.">
        <title>Complete genome sequence of Corynebacterium casei LMG S-19264T (=DSM 44701T), isolated from a smear-ripened cheese.</title>
        <authorList>
            <consortium name="US DOE Joint Genome Institute (JGI-PGF)"/>
            <person name="Walter F."/>
            <person name="Albersmeier A."/>
            <person name="Kalinowski J."/>
            <person name="Ruckert C."/>
        </authorList>
    </citation>
    <scope>NUCLEOTIDE SEQUENCE</scope>
    <source>
        <strain evidence="2">JCM 17251</strain>
    </source>
</reference>
<feature type="transmembrane region" description="Helical" evidence="1">
    <location>
        <begin position="99"/>
        <end position="131"/>
    </location>
</feature>
<keyword evidence="3" id="KW-1185">Reference proteome</keyword>
<feature type="transmembrane region" description="Helical" evidence="1">
    <location>
        <begin position="60"/>
        <end position="78"/>
    </location>
</feature>
<dbReference type="AlphaFoldDB" id="A0A917Y3Y4"/>
<name>A0A917Y3Y4_9BACI</name>
<feature type="transmembrane region" description="Helical" evidence="1">
    <location>
        <begin position="402"/>
        <end position="421"/>
    </location>
</feature>
<dbReference type="Pfam" id="PF02447">
    <property type="entry name" value="GntP_permease"/>
    <property type="match status" value="1"/>
</dbReference>
<dbReference type="RefSeq" id="WP_188859631.1">
    <property type="nucleotide sequence ID" value="NZ_BMOS01000051.1"/>
</dbReference>
<organism evidence="2 3">
    <name type="scientific">Oceanobacillus indicireducens</name>
    <dbReference type="NCBI Taxonomy" id="1004261"/>
    <lineage>
        <taxon>Bacteria</taxon>
        <taxon>Bacillati</taxon>
        <taxon>Bacillota</taxon>
        <taxon>Bacilli</taxon>
        <taxon>Bacillales</taxon>
        <taxon>Bacillaceae</taxon>
        <taxon>Oceanobacillus</taxon>
    </lineage>
</organism>
<sequence length="422" mass="42923">MEIEVSALGAIIALVIAIFLILIKVPPAYGMVAGALLGGLFGGVGIEDTVTLMIEGAESIIPAVLRILAAGILAGVLIQSGAASTIAETIVQRLGEKKALLALILATLLLTTVGVFIDIAVITVAPIALAIGHRAGLSKMAILIAMIGGGKAGNIMSPNPNAIAASDAFDVPLTSIMAAGIIPAMFGIVVTYVIAKRLINKGSFTTSEELQAASGEKAPSFLLAIIAPLTAIVLLALRPLFDIIIDPMIALPIGGIVGALAMGRMKRINEYAVLGLGKMTGVAVMLLGTGTLAGIISNSALDQVITNGLEALGLPAYILAPFSGALMSMATASTTAGTVVASNVFGSTIMELGVAGLAGGAMIHAGATVFDHLPHGSFFHATGGSVFMDMKERMKLIPYESLVGLTLAIISTLIFGVFKLFI</sequence>
<feature type="transmembrane region" description="Helical" evidence="1">
    <location>
        <begin position="35"/>
        <end position="54"/>
    </location>
</feature>
<reference evidence="2" key="2">
    <citation type="submission" date="2020-09" db="EMBL/GenBank/DDBJ databases">
        <authorList>
            <person name="Sun Q."/>
            <person name="Ohkuma M."/>
        </authorList>
    </citation>
    <scope>NUCLEOTIDE SEQUENCE</scope>
    <source>
        <strain evidence="2">JCM 17251</strain>
    </source>
</reference>
<feature type="transmembrane region" description="Helical" evidence="1">
    <location>
        <begin position="176"/>
        <end position="199"/>
    </location>
</feature>
<feature type="transmembrane region" description="Helical" evidence="1">
    <location>
        <begin position="220"/>
        <end position="237"/>
    </location>
</feature>
<evidence type="ECO:0000313" key="2">
    <source>
        <dbReference type="EMBL" id="GGN66920.1"/>
    </source>
</evidence>
<protein>
    <submittedName>
        <fullName evidence="2">Transporter</fullName>
    </submittedName>
</protein>
<feature type="transmembrane region" description="Helical" evidence="1">
    <location>
        <begin position="243"/>
        <end position="261"/>
    </location>
</feature>
<dbReference type="GO" id="GO:0015128">
    <property type="term" value="F:gluconate transmembrane transporter activity"/>
    <property type="evidence" value="ECO:0007669"/>
    <property type="project" value="InterPro"/>
</dbReference>
<feature type="transmembrane region" description="Helical" evidence="1">
    <location>
        <begin position="6"/>
        <end position="23"/>
    </location>
</feature>
<accession>A0A917Y3Y4</accession>
<keyword evidence="1" id="KW-1133">Transmembrane helix</keyword>
<keyword evidence="1" id="KW-0812">Transmembrane</keyword>
<dbReference type="EMBL" id="BMOS01000051">
    <property type="protein sequence ID" value="GGN66920.1"/>
    <property type="molecule type" value="Genomic_DNA"/>
</dbReference>
<proteinExistence type="predicted"/>
<dbReference type="PANTHER" id="PTHR30354:SF23">
    <property type="entry name" value="GNTP FAMILY PERMEASE"/>
    <property type="match status" value="1"/>
</dbReference>
<feature type="transmembrane region" description="Helical" evidence="1">
    <location>
        <begin position="316"/>
        <end position="340"/>
    </location>
</feature>
<keyword evidence="1" id="KW-0472">Membrane</keyword>
<dbReference type="Proteomes" id="UP000624041">
    <property type="component" value="Unassembled WGS sequence"/>
</dbReference>
<evidence type="ECO:0000256" key="1">
    <source>
        <dbReference type="SAM" id="Phobius"/>
    </source>
</evidence>